<evidence type="ECO:0000313" key="5">
    <source>
        <dbReference type="Proteomes" id="UP000327294"/>
    </source>
</evidence>
<evidence type="ECO:0000313" key="4">
    <source>
        <dbReference type="EMBL" id="QFQ97286.1"/>
    </source>
</evidence>
<evidence type="ECO:0000256" key="2">
    <source>
        <dbReference type="ARBA" id="ARBA00022801"/>
    </source>
</evidence>
<dbReference type="SUPFAM" id="SSF55811">
    <property type="entry name" value="Nudix"/>
    <property type="match status" value="1"/>
</dbReference>
<dbReference type="AlphaFoldDB" id="A0A5P8K2M8"/>
<dbReference type="Proteomes" id="UP000327294">
    <property type="component" value="Chromosome"/>
</dbReference>
<protein>
    <submittedName>
        <fullName evidence="4">NUDIX domain-containing protein</fullName>
    </submittedName>
</protein>
<dbReference type="RefSeq" id="WP_152168770.1">
    <property type="nucleotide sequence ID" value="NZ_CP045096.1"/>
</dbReference>
<dbReference type="EMBL" id="CP045096">
    <property type="protein sequence ID" value="QFQ97286.1"/>
    <property type="molecule type" value="Genomic_DNA"/>
</dbReference>
<dbReference type="InterPro" id="IPR000086">
    <property type="entry name" value="NUDIX_hydrolase_dom"/>
</dbReference>
<dbReference type="PANTHER" id="PTHR43046">
    <property type="entry name" value="GDP-MANNOSE MANNOSYL HYDROLASE"/>
    <property type="match status" value="1"/>
</dbReference>
<keyword evidence="5" id="KW-1185">Reference proteome</keyword>
<dbReference type="InterPro" id="IPR015797">
    <property type="entry name" value="NUDIX_hydrolase-like_dom_sf"/>
</dbReference>
<dbReference type="PROSITE" id="PS51462">
    <property type="entry name" value="NUDIX"/>
    <property type="match status" value="1"/>
</dbReference>
<keyword evidence="2" id="KW-0378">Hydrolase</keyword>
<reference evidence="4 5" key="1">
    <citation type="submission" date="2019-10" db="EMBL/GenBank/DDBJ databases">
        <title>Streptomyces sp. strain GY16 isolated from leaves of Broussonetia papyrifera.</title>
        <authorList>
            <person name="Mo P."/>
        </authorList>
    </citation>
    <scope>NUCLEOTIDE SEQUENCE [LARGE SCALE GENOMIC DNA]</scope>
    <source>
        <strain evidence="4 5">GY16</strain>
    </source>
</reference>
<gene>
    <name evidence="4" type="ORF">F9278_14900</name>
</gene>
<sequence length="156" mass="17674">MTPLPRISVSVKAAIVHQGRILLMSYDDHSGFHYNLPGGKAKVGEPLRDAVVRKVKEETGLRVRTSRLLFVVEYVPEQYNDEFGTVHKTQHNFLAELLDEDTTPRKSDPPDPIQVGFEWVPLEEFGGKYLLPRVNQQVLDALAGNPADRDVLVDRW</sequence>
<comment type="cofactor">
    <cofactor evidence="1">
        <name>Mg(2+)</name>
        <dbReference type="ChEBI" id="CHEBI:18420"/>
    </cofactor>
</comment>
<dbReference type="PANTHER" id="PTHR43046:SF14">
    <property type="entry name" value="MUTT_NUDIX FAMILY PROTEIN"/>
    <property type="match status" value="1"/>
</dbReference>
<dbReference type="KEGG" id="sphv:F9278_14900"/>
<evidence type="ECO:0000259" key="3">
    <source>
        <dbReference type="PROSITE" id="PS51462"/>
    </source>
</evidence>
<feature type="domain" description="Nudix hydrolase" evidence="3">
    <location>
        <begin position="4"/>
        <end position="143"/>
    </location>
</feature>
<dbReference type="Pfam" id="PF00293">
    <property type="entry name" value="NUDIX"/>
    <property type="match status" value="1"/>
</dbReference>
<dbReference type="Gene3D" id="3.90.79.10">
    <property type="entry name" value="Nucleoside Triphosphate Pyrophosphohydrolase"/>
    <property type="match status" value="1"/>
</dbReference>
<dbReference type="GO" id="GO:0016787">
    <property type="term" value="F:hydrolase activity"/>
    <property type="evidence" value="ECO:0007669"/>
    <property type="project" value="UniProtKB-KW"/>
</dbReference>
<accession>A0A5P8K2M8</accession>
<evidence type="ECO:0000256" key="1">
    <source>
        <dbReference type="ARBA" id="ARBA00001946"/>
    </source>
</evidence>
<proteinExistence type="predicted"/>
<name>A0A5P8K2M8_9ACTN</name>
<organism evidence="4 5">
    <name type="scientific">Streptomyces phaeolivaceus</name>
    <dbReference type="NCBI Taxonomy" id="2653200"/>
    <lineage>
        <taxon>Bacteria</taxon>
        <taxon>Bacillati</taxon>
        <taxon>Actinomycetota</taxon>
        <taxon>Actinomycetes</taxon>
        <taxon>Kitasatosporales</taxon>
        <taxon>Streptomycetaceae</taxon>
        <taxon>Streptomyces</taxon>
    </lineage>
</organism>